<protein>
    <submittedName>
        <fullName evidence="3">DgyrCDS13319</fullName>
    </submittedName>
</protein>
<evidence type="ECO:0000313" key="3">
    <source>
        <dbReference type="EMBL" id="CAD5125078.1"/>
    </source>
</evidence>
<keyword evidence="4" id="KW-1185">Reference proteome</keyword>
<comment type="caution">
    <text evidence="3">The sequence shown here is derived from an EMBL/GenBank/DDBJ whole genome shotgun (WGS) entry which is preliminary data.</text>
</comment>
<evidence type="ECO:0000313" key="4">
    <source>
        <dbReference type="Proteomes" id="UP000549394"/>
    </source>
</evidence>
<name>A0A7I8WAB5_9ANNE</name>
<keyword evidence="1" id="KW-0175">Coiled coil</keyword>
<feature type="coiled-coil region" evidence="1">
    <location>
        <begin position="605"/>
        <end position="694"/>
    </location>
</feature>
<feature type="compositionally biased region" description="Low complexity" evidence="2">
    <location>
        <begin position="1001"/>
        <end position="1015"/>
    </location>
</feature>
<sequence length="1316" mass="154453">MSLNLEANKKYTHFSVPINESLPLSIKVKAVVEKKEEVVENVVSIEKYVHEKDILIGQLNVEKERQRELEIQIERLKSEQESQRLQIELKRQEAEKHYEEQELNMRNQLKMLQEQQEIERKRILEEQLIQQEHLRHQLERQIKIQEELKVTSGESVQKYAEEQVKILLEQRDAGKKKEKVTVEHSTNTDFQIPEVVTKETIIIDHSTHEKEVEKKKETITVEHSTNTDFPEIVTKETIVIDNNQQLSEIEKLWKEKFDMQLRQHERFIEDQQQIHLKQREVLEMQLSGEREKQFNLERELDDLKFQQEQQRSAFEREREEQLKMQEYQSQQMQEQLLLIKLEQEQKQTAETHIIHEKWILEQKEQLDEIEKIWKEKFEIQQQQQLKYSQEQQALHFKQQQLLAEQLEEEREKQHRLEIELSEMKAAQDQQLLIFEQQREQQIKIQEMQQIQMQEQIKLLQEQQEAERIRMIEEQQIQKTILERELEQKLMMKTQEKEIITKQQITQQQILQESLLEEHRRQMEEMERLWREKFDQQRLEQERLSRDQELAYERQKQLLEQQLEEERRKQISVEEQMLQMKKIQEQQHYDFEQQRLEQNKTREFQQNQWKEQLRLLQEQKETERIQILKDQLQQQNDLKDQLKKELNQQQIEKELVMQQQLEQQRLLQEQYDQQKLLQEQMMEEQRRKAEEAERVWREKMALQQQQQQQQQKLIDIKKSEIKEIRTRQMVPSINGNAPYNFVTEEDATRKLVLSSLERKAHVHSQINYDSGKSGTPEPVRTPFIPVTTSPPNTQPSGQALSPVSTGFYTPPPPATDIIPEVAFRPPMSYSKQEEEVVIRNDVINEYEGSRGSSPVTDMDFETKNQFSSSSSSSSSFVDLNSTSPAAALLQTSAKAEQSVSVTKTITSTAVVKKSDESIQKTEQTRKLEAKSSLVIPTSEVDGTTSTANEDRKNMVVAIPQPPPVLPAVKEIKPASVLKNTDESFQKAIEKQKKKLEEKSMEAKATSQVSSTKTTSVLKRSEESSVTTAKVQDSVSSQKLISDALHDRFQEAVPGYRKDYIGSSTSSLNTERPKSELPDIKPVVGDPHIKLDEDEDDDEETIADYIPEDDGWKDGVTRVIHIQDKYTHVLIKVRVEKATAKNNPMLIEFLFKVAQFTLHQFKKRKIEKLNFTESALNALKVEPDNFPLSDHFEQLGNKINSKVAIRGAVCRRFTGQSHVGGEIDGTIKSELKCTIGTSGVLVVLHKTNRLAPAAEFCQQICEHILKLKPKTLGVQKSISRIEPAGCLLAQKFLRDNTINIADAARRCMVQIAEFVFWA</sequence>
<dbReference type="Proteomes" id="UP000549394">
    <property type="component" value="Unassembled WGS sequence"/>
</dbReference>
<dbReference type="SUPFAM" id="SSF54713">
    <property type="entry name" value="Elongation factor Ts (EF-Ts), dimerisation domain"/>
    <property type="match status" value="1"/>
</dbReference>
<feature type="coiled-coil region" evidence="1">
    <location>
        <begin position="396"/>
        <end position="491"/>
    </location>
</feature>
<feature type="region of interest" description="Disordered" evidence="2">
    <location>
        <begin position="994"/>
        <end position="1031"/>
    </location>
</feature>
<feature type="coiled-coil region" evidence="1">
    <location>
        <begin position="515"/>
        <end position="575"/>
    </location>
</feature>
<feature type="compositionally biased region" description="Polar residues" evidence="2">
    <location>
        <begin position="1022"/>
        <end position="1031"/>
    </location>
</feature>
<organism evidence="3 4">
    <name type="scientific">Dimorphilus gyrociliatus</name>
    <dbReference type="NCBI Taxonomy" id="2664684"/>
    <lineage>
        <taxon>Eukaryota</taxon>
        <taxon>Metazoa</taxon>
        <taxon>Spiralia</taxon>
        <taxon>Lophotrochozoa</taxon>
        <taxon>Annelida</taxon>
        <taxon>Polychaeta</taxon>
        <taxon>Polychaeta incertae sedis</taxon>
        <taxon>Dinophilidae</taxon>
        <taxon>Dimorphilus</taxon>
    </lineage>
</organism>
<evidence type="ECO:0000256" key="1">
    <source>
        <dbReference type="SAM" id="Coils"/>
    </source>
</evidence>
<dbReference type="InterPro" id="IPR036402">
    <property type="entry name" value="EF-Ts_dimer_sf"/>
</dbReference>
<evidence type="ECO:0000256" key="2">
    <source>
        <dbReference type="SAM" id="MobiDB-lite"/>
    </source>
</evidence>
<accession>A0A7I8WAB5</accession>
<dbReference type="EMBL" id="CAJFCJ010000024">
    <property type="protein sequence ID" value="CAD5125078.1"/>
    <property type="molecule type" value="Genomic_DNA"/>
</dbReference>
<dbReference type="Gene3D" id="3.30.479.20">
    <property type="entry name" value="Elongation factor Ts, dimerisation domain"/>
    <property type="match status" value="1"/>
</dbReference>
<feature type="region of interest" description="Disordered" evidence="2">
    <location>
        <begin position="1062"/>
        <end position="1084"/>
    </location>
</feature>
<reference evidence="3 4" key="1">
    <citation type="submission" date="2020-08" db="EMBL/GenBank/DDBJ databases">
        <authorList>
            <person name="Hejnol A."/>
        </authorList>
    </citation>
    <scope>NUCLEOTIDE SEQUENCE [LARGE SCALE GENOMIC DNA]</scope>
</reference>
<gene>
    <name evidence="3" type="ORF">DGYR_LOCUS12520</name>
</gene>
<feature type="coiled-coil region" evidence="1">
    <location>
        <begin position="59"/>
        <end position="148"/>
    </location>
</feature>
<proteinExistence type="predicted"/>